<organism evidence="5 6">
    <name type="scientific">Streptomyces zhaozhouensis</name>
    <dbReference type="NCBI Taxonomy" id="1300267"/>
    <lineage>
        <taxon>Bacteria</taxon>
        <taxon>Bacillati</taxon>
        <taxon>Actinomycetota</taxon>
        <taxon>Actinomycetes</taxon>
        <taxon>Kitasatosporales</taxon>
        <taxon>Streptomycetaceae</taxon>
        <taxon>Streptomyces</taxon>
    </lineage>
</organism>
<evidence type="ECO:0000256" key="2">
    <source>
        <dbReference type="PROSITE-ProRule" id="PRU00169"/>
    </source>
</evidence>
<evidence type="ECO:0000259" key="4">
    <source>
        <dbReference type="PROSITE" id="PS50110"/>
    </source>
</evidence>
<protein>
    <submittedName>
        <fullName evidence="5">Response regulator receiver domain-containing protein</fullName>
    </submittedName>
</protein>
<dbReference type="InterPro" id="IPR050595">
    <property type="entry name" value="Bact_response_regulator"/>
</dbReference>
<dbReference type="PANTHER" id="PTHR44591">
    <property type="entry name" value="STRESS RESPONSE REGULATOR PROTEIN 1"/>
    <property type="match status" value="1"/>
</dbReference>
<evidence type="ECO:0000256" key="1">
    <source>
        <dbReference type="ARBA" id="ARBA00022553"/>
    </source>
</evidence>
<feature type="domain" description="Response regulatory" evidence="4">
    <location>
        <begin position="15"/>
        <end position="153"/>
    </location>
</feature>
<dbReference type="InterPro" id="IPR001789">
    <property type="entry name" value="Sig_transdc_resp-reg_receiver"/>
</dbReference>
<evidence type="ECO:0000256" key="3">
    <source>
        <dbReference type="SAM" id="MobiDB-lite"/>
    </source>
</evidence>
<dbReference type="Pfam" id="PF00072">
    <property type="entry name" value="Response_reg"/>
    <property type="match status" value="1"/>
</dbReference>
<dbReference type="GO" id="GO:0000160">
    <property type="term" value="P:phosphorelay signal transduction system"/>
    <property type="evidence" value="ECO:0007669"/>
    <property type="project" value="InterPro"/>
</dbReference>
<evidence type="ECO:0000313" key="5">
    <source>
        <dbReference type="EMBL" id="SOD59488.1"/>
    </source>
</evidence>
<sequence length="179" mass="19213">MVRAYAGFVPGAPGRVLVVDDSQVIRQLIRVNLELDGFEVMTACDGAECLERVHRFRPDVITLDLAMPRLDGLGTVDRLRLDRRTRHIPLLLVSASVDPRPPGAGPPPWGARGPFEGDVDGGDPDAPPGGGIDAVLSKPFEPAELVGLVKRFCAEGRRRVVQLVKPLAECAPASRTLAP</sequence>
<proteinExistence type="predicted"/>
<gene>
    <name evidence="5" type="ORF">SAMN06297387_101634</name>
</gene>
<feature type="region of interest" description="Disordered" evidence="3">
    <location>
        <begin position="97"/>
        <end position="132"/>
    </location>
</feature>
<dbReference type="InterPro" id="IPR011006">
    <property type="entry name" value="CheY-like_superfamily"/>
</dbReference>
<feature type="modified residue" description="4-aspartylphosphate" evidence="2">
    <location>
        <position position="64"/>
    </location>
</feature>
<accession>A0A286DLC7</accession>
<evidence type="ECO:0000313" key="6">
    <source>
        <dbReference type="Proteomes" id="UP000219072"/>
    </source>
</evidence>
<keyword evidence="6" id="KW-1185">Reference proteome</keyword>
<dbReference type="Proteomes" id="UP000219072">
    <property type="component" value="Unassembled WGS sequence"/>
</dbReference>
<dbReference type="PANTHER" id="PTHR44591:SF18">
    <property type="entry name" value="REGULATORY PROTEIN"/>
    <property type="match status" value="1"/>
</dbReference>
<name>A0A286DLC7_9ACTN</name>
<feature type="compositionally biased region" description="Pro residues" evidence="3">
    <location>
        <begin position="99"/>
        <end position="109"/>
    </location>
</feature>
<dbReference type="EMBL" id="OCNE01000001">
    <property type="protein sequence ID" value="SOD59488.1"/>
    <property type="molecule type" value="Genomic_DNA"/>
</dbReference>
<dbReference type="PROSITE" id="PS50110">
    <property type="entry name" value="RESPONSE_REGULATORY"/>
    <property type="match status" value="1"/>
</dbReference>
<dbReference type="Gene3D" id="3.40.50.2300">
    <property type="match status" value="1"/>
</dbReference>
<dbReference type="SUPFAM" id="SSF52172">
    <property type="entry name" value="CheY-like"/>
    <property type="match status" value="1"/>
</dbReference>
<reference evidence="5 6" key="1">
    <citation type="submission" date="2017-09" db="EMBL/GenBank/DDBJ databases">
        <authorList>
            <person name="Ehlers B."/>
            <person name="Leendertz F.H."/>
        </authorList>
    </citation>
    <scope>NUCLEOTIDE SEQUENCE [LARGE SCALE GENOMIC DNA]</scope>
    <source>
        <strain evidence="5 6">CGMCC 4.7095</strain>
    </source>
</reference>
<keyword evidence="1 2" id="KW-0597">Phosphoprotein</keyword>
<dbReference type="AlphaFoldDB" id="A0A286DLC7"/>
<dbReference type="SMART" id="SM00448">
    <property type="entry name" value="REC"/>
    <property type="match status" value="1"/>
</dbReference>